<evidence type="ECO:0000256" key="2">
    <source>
        <dbReference type="ARBA" id="ARBA00022801"/>
    </source>
</evidence>
<dbReference type="OrthoDB" id="405996at2759"/>
<feature type="domain" description="SAC" evidence="4">
    <location>
        <begin position="167"/>
        <end position="544"/>
    </location>
</feature>
<sequence length="775" mass="86074">MCCLGLVNHHVTDCALYAPLQIINSMSAPLINYVVYEVHTEYLIVATDSQTGMFRKIEISRVNNGRKRSNLLFTADPKQYSCAELDAYLSSVGISRSELTGLPIYGIIGAYRALFGYYLLVATEAQEIARLDGHPVYELLDYEMLPLFKLPRLALLARRNEDRYVDLFDSEAFKDCFFSPGYELAATVQRHVASMPRKKWTSTRYSTQDLISHRYVHNSFLLRPFTACPREFLTPVVCGSVEQALWSLGGREVSFTLVMRRSRHYAGTRYLKRGITDSGEVANHAETEQIVATGPASTWRAGAVSSFLQLRGSVPAYWTQEADVLAIKPDIEWTICDPAVQTPLKHFAMLETEYGGEVHALNLVKTTSARERYLTQLLKYSIDYVNSRVDRKKSGQDLTESALRRTSGVLPGDELSPVPVPSHTVKYTALDLSYFIKHRNSELEAVLRDIAEPDIRRTGMFAVRVGLEELEICCEQRGILRQNCVDCLDRTNVAQTFIGLVAFERQLQICGVPVGRISPSSALGEAVMAMYARAGDRIAVQYAGSTAHRGKLTENSGHARGTTLITSVRRYYKNAFSDHDKQQSINLFHGKFVPSASSATNIWDVDDDTVLHFSTRAGVLPMEPPQPELHPVKSSRGWFEAVHSTGANAGIGTKPEPADLPLEPEPCPMRVPRPSATVHDDAMVGLSAKLTELGDYLSVPAIVARHIPFSRLKVLEEQVPRAMEPGLCHDIMGTYHKALACGAGVLERSAAELGLCGWDNVVNGSPDWLREGKEE</sequence>
<evidence type="ECO:0000259" key="4">
    <source>
        <dbReference type="PROSITE" id="PS50275"/>
    </source>
</evidence>
<comment type="subcellular location">
    <subcellularLocation>
        <location evidence="1">Endomembrane system</location>
    </subcellularLocation>
</comment>
<keyword evidence="6" id="KW-1185">Reference proteome</keyword>
<proteinExistence type="predicted"/>
<protein>
    <submittedName>
        <fullName evidence="5">Phosphoinositide polyphosphatase</fullName>
    </submittedName>
</protein>
<dbReference type="InterPro" id="IPR002013">
    <property type="entry name" value="SAC_dom"/>
</dbReference>
<organism evidence="5 6">
    <name type="scientific">Carpediemonas membranifera</name>
    <dbReference type="NCBI Taxonomy" id="201153"/>
    <lineage>
        <taxon>Eukaryota</taxon>
        <taxon>Metamonada</taxon>
        <taxon>Carpediemonas-like organisms</taxon>
        <taxon>Carpediemonas</taxon>
    </lineage>
</organism>
<name>A0A8J6EAD3_9EUKA</name>
<comment type="caution">
    <text evidence="5">The sequence shown here is derived from an EMBL/GenBank/DDBJ whole genome shotgun (WGS) entry which is preliminary data.</text>
</comment>
<evidence type="ECO:0000313" key="5">
    <source>
        <dbReference type="EMBL" id="KAG9394540.1"/>
    </source>
</evidence>
<dbReference type="AlphaFoldDB" id="A0A8J6EAD3"/>
<dbReference type="Proteomes" id="UP000717585">
    <property type="component" value="Unassembled WGS sequence"/>
</dbReference>
<dbReference type="GO" id="GO:0046856">
    <property type="term" value="P:phosphatidylinositol dephosphorylation"/>
    <property type="evidence" value="ECO:0007669"/>
    <property type="project" value="InterPro"/>
</dbReference>
<evidence type="ECO:0000313" key="6">
    <source>
        <dbReference type="Proteomes" id="UP000717585"/>
    </source>
</evidence>
<evidence type="ECO:0000256" key="3">
    <source>
        <dbReference type="ARBA" id="ARBA00023136"/>
    </source>
</evidence>
<dbReference type="GO" id="GO:0043813">
    <property type="term" value="F:phosphatidylinositol-3,5-bisphosphate 5-phosphatase activity"/>
    <property type="evidence" value="ECO:0007669"/>
    <property type="project" value="InterPro"/>
</dbReference>
<evidence type="ECO:0000256" key="1">
    <source>
        <dbReference type="ARBA" id="ARBA00004308"/>
    </source>
</evidence>
<dbReference type="PANTHER" id="PTHR45738:SF5">
    <property type="entry name" value="POLYPHOSPHOINOSITIDE PHOSPHATASE"/>
    <property type="match status" value="1"/>
</dbReference>
<accession>A0A8J6EAD3</accession>
<keyword evidence="3" id="KW-0472">Membrane</keyword>
<dbReference type="PANTHER" id="PTHR45738">
    <property type="entry name" value="POLYPHOSPHOINOSITIDE PHOSPHATASE"/>
    <property type="match status" value="1"/>
</dbReference>
<dbReference type="EMBL" id="JAHDYR010000015">
    <property type="protein sequence ID" value="KAG9394540.1"/>
    <property type="molecule type" value="Genomic_DNA"/>
</dbReference>
<dbReference type="Pfam" id="PF02383">
    <property type="entry name" value="Syja_N"/>
    <property type="match status" value="1"/>
</dbReference>
<reference evidence="5" key="1">
    <citation type="submission" date="2021-05" db="EMBL/GenBank/DDBJ databases">
        <title>A free-living protist that lacks canonical eukaryotic 1 DNA replication and segregation systems.</title>
        <authorList>
            <person name="Salas-Leiva D.E."/>
            <person name="Tromer E.C."/>
            <person name="Curtis B.A."/>
            <person name="Jerlstrom-Hultqvist J."/>
            <person name="Kolisko M."/>
            <person name="Yi Z."/>
            <person name="Salas-Leiva J.S."/>
            <person name="Gallot-Lavallee L."/>
            <person name="Kops G.J.P.L."/>
            <person name="Archibald J.M."/>
            <person name="Simpson A.G.B."/>
            <person name="Roger A.J."/>
        </authorList>
    </citation>
    <scope>NUCLEOTIDE SEQUENCE</scope>
    <source>
        <strain evidence="5">BICM</strain>
    </source>
</reference>
<gene>
    <name evidence="5" type="ORF">J8273_4214</name>
</gene>
<dbReference type="GO" id="GO:0012505">
    <property type="term" value="C:endomembrane system"/>
    <property type="evidence" value="ECO:0007669"/>
    <property type="project" value="UniProtKB-SubCell"/>
</dbReference>
<keyword evidence="2" id="KW-0378">Hydrolase</keyword>
<dbReference type="PROSITE" id="PS50275">
    <property type="entry name" value="SAC"/>
    <property type="match status" value="1"/>
</dbReference>
<dbReference type="InterPro" id="IPR043573">
    <property type="entry name" value="Fig4-like"/>
</dbReference>